<sequence length="173" mass="19596">MSDVGTASSTYKQVVPFDRVHQDALRWMISRFDEADMQYQLVGGAAARVHGATRPIHDLDFYVPAGCLDTVRETVEPYVTYGPVRQHGEVWRLSYLKARYLSVVVEVADASSTSYFARKRGMWKEAQIDFENSTVCSIGDVTAKVMPAAQLVAYKRAIDREVDRIDLKQMRVK</sequence>
<dbReference type="InterPro" id="IPR043519">
    <property type="entry name" value="NT_sf"/>
</dbReference>
<dbReference type="Proteomes" id="UP000220102">
    <property type="component" value="Unassembled WGS sequence"/>
</dbReference>
<comment type="caution">
    <text evidence="1">The sequence shown here is derived from an EMBL/GenBank/DDBJ whole genome shotgun (WGS) entry which is preliminary data.</text>
</comment>
<name>A0A2A8D0D0_9BACT</name>
<evidence type="ECO:0000313" key="2">
    <source>
        <dbReference type="Proteomes" id="UP000220102"/>
    </source>
</evidence>
<accession>A0A2A8D0D0</accession>
<dbReference type="EMBL" id="PDEQ01000002">
    <property type="protein sequence ID" value="PEN14429.1"/>
    <property type="molecule type" value="Genomic_DNA"/>
</dbReference>
<gene>
    <name evidence="1" type="ORF">CRI94_05225</name>
</gene>
<dbReference type="SUPFAM" id="SSF81301">
    <property type="entry name" value="Nucleotidyltransferase"/>
    <property type="match status" value="1"/>
</dbReference>
<dbReference type="Gene3D" id="3.30.460.40">
    <property type="match status" value="1"/>
</dbReference>
<evidence type="ECO:0000313" key="1">
    <source>
        <dbReference type="EMBL" id="PEN14429.1"/>
    </source>
</evidence>
<organism evidence="1 2">
    <name type="scientific">Longibacter salinarum</name>
    <dbReference type="NCBI Taxonomy" id="1850348"/>
    <lineage>
        <taxon>Bacteria</taxon>
        <taxon>Pseudomonadati</taxon>
        <taxon>Rhodothermota</taxon>
        <taxon>Rhodothermia</taxon>
        <taxon>Rhodothermales</taxon>
        <taxon>Salisaetaceae</taxon>
        <taxon>Longibacter</taxon>
    </lineage>
</organism>
<dbReference type="RefSeq" id="WP_098074609.1">
    <property type="nucleotide sequence ID" value="NZ_PDEQ01000002.1"/>
</dbReference>
<dbReference type="AlphaFoldDB" id="A0A2A8D0D0"/>
<protein>
    <submittedName>
        <fullName evidence="1">Uncharacterized protein</fullName>
    </submittedName>
</protein>
<reference evidence="1 2" key="1">
    <citation type="submission" date="2017-10" db="EMBL/GenBank/DDBJ databases">
        <title>Draft genome of Longibacter Salinarum.</title>
        <authorList>
            <person name="Goh K.M."/>
            <person name="Shamsir M.S."/>
            <person name="Lim S.W."/>
        </authorList>
    </citation>
    <scope>NUCLEOTIDE SEQUENCE [LARGE SCALE GENOMIC DNA]</scope>
    <source>
        <strain evidence="1 2">KCTC 52045</strain>
    </source>
</reference>
<keyword evidence="2" id="KW-1185">Reference proteome</keyword>
<proteinExistence type="predicted"/>
<dbReference type="OrthoDB" id="121150at2"/>